<keyword evidence="6" id="KW-0012">Acyltransferase</keyword>
<dbReference type="SUPFAM" id="SSF53901">
    <property type="entry name" value="Thiolase-like"/>
    <property type="match status" value="1"/>
</dbReference>
<dbReference type="PROSITE" id="PS52004">
    <property type="entry name" value="KS3_2"/>
    <property type="match status" value="1"/>
</dbReference>
<dbReference type="GO" id="GO:0004312">
    <property type="term" value="F:fatty acid synthase activity"/>
    <property type="evidence" value="ECO:0007669"/>
    <property type="project" value="TreeGrafter"/>
</dbReference>
<dbReference type="Gene3D" id="3.40.366.10">
    <property type="entry name" value="Malonyl-Coenzyme A Acyl Carrier Protein, domain 2"/>
    <property type="match status" value="1"/>
</dbReference>
<dbReference type="InterPro" id="IPR020843">
    <property type="entry name" value="ER"/>
</dbReference>
<evidence type="ECO:0000256" key="3">
    <source>
        <dbReference type="ARBA" id="ARBA00022679"/>
    </source>
</evidence>
<evidence type="ECO:0000256" key="5">
    <source>
        <dbReference type="ARBA" id="ARBA00023268"/>
    </source>
</evidence>
<dbReference type="SUPFAM" id="SSF55048">
    <property type="entry name" value="Probable ACP-binding domain of malonyl-CoA ACP transacylase"/>
    <property type="match status" value="1"/>
</dbReference>
<dbReference type="SMART" id="SM00822">
    <property type="entry name" value="PKS_KR"/>
    <property type="match status" value="1"/>
</dbReference>
<dbReference type="Pfam" id="PF02801">
    <property type="entry name" value="Ketoacyl-synt_C"/>
    <property type="match status" value="1"/>
</dbReference>
<dbReference type="Gene3D" id="3.30.70.3290">
    <property type="match status" value="1"/>
</dbReference>
<dbReference type="InterPro" id="IPR049900">
    <property type="entry name" value="PKS_mFAS_DH"/>
</dbReference>
<feature type="active site" description="Proton acceptor; for dehydratase activity" evidence="7">
    <location>
        <position position="987"/>
    </location>
</feature>
<dbReference type="SMART" id="SM00829">
    <property type="entry name" value="PKS_ER"/>
    <property type="match status" value="1"/>
</dbReference>
<dbReference type="Pfam" id="PF23114">
    <property type="entry name" value="NAD-bd_HRPKS_sdrA"/>
    <property type="match status" value="1"/>
</dbReference>
<dbReference type="SUPFAM" id="SSF52151">
    <property type="entry name" value="FabD/lysophospholipase-like"/>
    <property type="match status" value="1"/>
</dbReference>
<dbReference type="Pfam" id="PF08240">
    <property type="entry name" value="ADH_N"/>
    <property type="match status" value="1"/>
</dbReference>
<dbReference type="Gene3D" id="3.90.180.10">
    <property type="entry name" value="Medium-chain alcohol dehydrogenases, catalytic domain"/>
    <property type="match status" value="1"/>
</dbReference>
<dbReference type="Pfam" id="PF08242">
    <property type="entry name" value="Methyltransf_12"/>
    <property type="match status" value="1"/>
</dbReference>
<dbReference type="InterPro" id="IPR014043">
    <property type="entry name" value="Acyl_transferase_dom"/>
</dbReference>
<keyword evidence="4" id="KW-0560">Oxidoreductase</keyword>
<dbReference type="Pfam" id="PF14765">
    <property type="entry name" value="PS-DH"/>
    <property type="match status" value="1"/>
</dbReference>
<dbReference type="InterPro" id="IPR042104">
    <property type="entry name" value="PKS_dehydratase_sf"/>
</dbReference>
<dbReference type="InterPro" id="IPR049552">
    <property type="entry name" value="PKS_DH_N"/>
</dbReference>
<feature type="active site" description="Proton donor; for dehydratase activity" evidence="7">
    <location>
        <position position="1176"/>
    </location>
</feature>
<dbReference type="PANTHER" id="PTHR43775">
    <property type="entry name" value="FATTY ACID SYNTHASE"/>
    <property type="match status" value="1"/>
</dbReference>
<feature type="region of interest" description="N-terminal hotdog fold" evidence="7">
    <location>
        <begin position="955"/>
        <end position="1087"/>
    </location>
</feature>
<dbReference type="SMR" id="A0A8U0AWP7"/>
<accession>A0A8U0AWP7</accession>
<protein>
    <recommendedName>
        <fullName evidence="11">Carrier domain-containing protein</fullName>
    </recommendedName>
</protein>
<evidence type="ECO:0000256" key="1">
    <source>
        <dbReference type="ARBA" id="ARBA00022450"/>
    </source>
</evidence>
<dbReference type="InterPro" id="IPR020807">
    <property type="entry name" value="PKS_DH"/>
</dbReference>
<dbReference type="InterPro" id="IPR056501">
    <property type="entry name" value="NAD-bd_HRPKS_sdrA"/>
</dbReference>
<evidence type="ECO:0000256" key="6">
    <source>
        <dbReference type="ARBA" id="ARBA00023315"/>
    </source>
</evidence>
<keyword evidence="3" id="KW-0808">Transferase</keyword>
<evidence type="ECO:0000256" key="7">
    <source>
        <dbReference type="PROSITE-ProRule" id="PRU01363"/>
    </source>
</evidence>
<dbReference type="InterPro" id="IPR009081">
    <property type="entry name" value="PP-bd_ACP"/>
</dbReference>
<dbReference type="SUPFAM" id="SSF51735">
    <property type="entry name" value="NAD(P)-binding Rossmann-fold domains"/>
    <property type="match status" value="1"/>
</dbReference>
<dbReference type="Gene3D" id="3.40.50.720">
    <property type="entry name" value="NAD(P)-binding Rossmann-like Domain"/>
    <property type="match status" value="1"/>
</dbReference>
<evidence type="ECO:0008006" key="11">
    <source>
        <dbReference type="Google" id="ProtNLM"/>
    </source>
</evidence>
<dbReference type="InterPro" id="IPR016039">
    <property type="entry name" value="Thiolase-like"/>
</dbReference>
<dbReference type="Gene3D" id="3.40.47.10">
    <property type="match status" value="1"/>
</dbReference>
<keyword evidence="5" id="KW-0511">Multifunctional enzyme</keyword>
<feature type="domain" description="PKS/mFAS DH" evidence="9">
    <location>
        <begin position="955"/>
        <end position="1264"/>
    </location>
</feature>
<dbReference type="InterPro" id="IPR018201">
    <property type="entry name" value="Ketoacyl_synth_AS"/>
</dbReference>
<evidence type="ECO:0000256" key="4">
    <source>
        <dbReference type="ARBA" id="ARBA00023002"/>
    </source>
</evidence>
<dbReference type="SUPFAM" id="SSF53335">
    <property type="entry name" value="S-adenosyl-L-methionine-dependent methyltransferases"/>
    <property type="match status" value="1"/>
</dbReference>
<dbReference type="Pfam" id="PF08659">
    <property type="entry name" value="KR"/>
    <property type="match status" value="1"/>
</dbReference>
<dbReference type="InterPro" id="IPR036736">
    <property type="entry name" value="ACP-like_sf"/>
</dbReference>
<keyword evidence="1" id="KW-0596">Phosphopantetheine</keyword>
<evidence type="ECO:0000313" key="10">
    <source>
        <dbReference type="EMBL" id="UPN67558.1"/>
    </source>
</evidence>
<name>A0A8U0AWP7_PESTX</name>
<dbReference type="InterPro" id="IPR014030">
    <property type="entry name" value="Ketoacyl_synth_N"/>
</dbReference>
<feature type="domain" description="Ketosynthase family 3 (KS3)" evidence="8">
    <location>
        <begin position="8"/>
        <end position="431"/>
    </location>
</feature>
<reference evidence="10" key="1">
    <citation type="submission" date="2020-12" db="EMBL/GenBank/DDBJ databases">
        <authorList>
            <person name="Li J."/>
            <person name="Zhen H."/>
            <person name="Chen Y."/>
            <person name="Liu L."/>
        </authorList>
    </citation>
    <scope>NUCLEOTIDE SEQUENCE</scope>
</reference>
<dbReference type="PANTHER" id="PTHR43775:SF29">
    <property type="entry name" value="ASPERFURANONE POLYKETIDE SYNTHASE AFOG-RELATED"/>
    <property type="match status" value="1"/>
</dbReference>
<dbReference type="Pfam" id="PF00698">
    <property type="entry name" value="Acyl_transf_1"/>
    <property type="match status" value="1"/>
</dbReference>
<dbReference type="InterPro" id="IPR029063">
    <property type="entry name" value="SAM-dependent_MTases_sf"/>
</dbReference>
<feature type="region of interest" description="C-terminal hotdog fold" evidence="7">
    <location>
        <begin position="1112"/>
        <end position="1264"/>
    </location>
</feature>
<dbReference type="Gene3D" id="3.40.50.150">
    <property type="entry name" value="Vaccinia Virus protein VP39"/>
    <property type="match status" value="1"/>
</dbReference>
<dbReference type="SMART" id="SM00825">
    <property type="entry name" value="PKS_KS"/>
    <property type="match status" value="1"/>
</dbReference>
<dbReference type="GO" id="GO:0004315">
    <property type="term" value="F:3-oxoacyl-[acyl-carrier-protein] synthase activity"/>
    <property type="evidence" value="ECO:0007669"/>
    <property type="project" value="InterPro"/>
</dbReference>
<dbReference type="CDD" id="cd02440">
    <property type="entry name" value="AdoMet_MTases"/>
    <property type="match status" value="1"/>
</dbReference>
<dbReference type="Gene3D" id="3.10.129.110">
    <property type="entry name" value="Polyketide synthase dehydratase"/>
    <property type="match status" value="1"/>
</dbReference>
<dbReference type="InterPro" id="IPR020841">
    <property type="entry name" value="PKS_Beta-ketoAc_synthase_dom"/>
</dbReference>
<dbReference type="InterPro" id="IPR013968">
    <property type="entry name" value="PKS_KR"/>
</dbReference>
<organism evidence="10">
    <name type="scientific">Pestalotiopsis sp</name>
    <dbReference type="NCBI Taxonomy" id="36460"/>
    <lineage>
        <taxon>Eukaryota</taxon>
        <taxon>Fungi</taxon>
        <taxon>Dikarya</taxon>
        <taxon>Ascomycota</taxon>
        <taxon>Pezizomycotina</taxon>
        <taxon>Sordariomycetes</taxon>
        <taxon>Xylariomycetidae</taxon>
        <taxon>Amphisphaeriales</taxon>
        <taxon>Sporocadaceae</taxon>
        <taxon>Pestalotiopsis</taxon>
    </lineage>
</organism>
<dbReference type="PROSITE" id="PS52019">
    <property type="entry name" value="PKS_MFAS_DH"/>
    <property type="match status" value="1"/>
</dbReference>
<proteinExistence type="evidence at transcript level"/>
<dbReference type="Pfam" id="PF21089">
    <property type="entry name" value="PKS_DH_N"/>
    <property type="match status" value="1"/>
</dbReference>
<dbReference type="InterPro" id="IPR011032">
    <property type="entry name" value="GroES-like_sf"/>
</dbReference>
<dbReference type="InterPro" id="IPR050091">
    <property type="entry name" value="PKS_NRPS_Biosynth_Enz"/>
</dbReference>
<dbReference type="Pfam" id="PF00109">
    <property type="entry name" value="ketoacyl-synt"/>
    <property type="match status" value="1"/>
</dbReference>
<dbReference type="InterPro" id="IPR057326">
    <property type="entry name" value="KR_dom"/>
</dbReference>
<sequence length="2555" mass="282606">MPGPSSQGDPIAVCGLSLKFPQDGASEKGFWSMLLEKRGAMTEYPPDRVNVDAFYHPTQYNALRTRGGHFLKESLANFDASFFSLTRSEASAMNPMQRMMLETTYRAFENAGLRMEDVKGSRSSVHTGCFTSDYLQQMLKDSERLPPYAAVGATQSMLANRLSWFYDLRGPSVNLDSACSSSAMAVDLSCQLLSSGITDMGIVAGCNLLLDPDFSTILSNMQMLSPDGLCYAFDHRANGYSRGEGIGVVILKRLSDALRNNDTIRAVIRAVGTNQDGRTPGITQPDPKMQAQLISETYERAGLSMEHTRFFEAHGTGTAIGDPIELRAITECFHQHRNASDPLYVGSVKTNIGHLEGASGIAGLIKAVLVVESGVIPPNANFESINRKLAAYDYMVSFPSECISWPPCEIRRASINSFGYGGTNSHIVIDDAFSYLQRRGLEANFSIASRPHHRGGKILQPANLDELPKLLVWSGSTDRATRELVVAWESYCSKTLESMFMPAVSDIAYTLDTRRSSLPSKSFAVISEAADLQGLTQIASAPVSVGKQKPRLAFIFTGQGAQWYAMGRELFSYPVFADSIRSSETILARLGCRWSVEAELKKGEKESLVDRPDVAQCLTAVLQIAMTDLMKSFDINPVAVVGHSMGEIAAAYCAGLLTQDSALRIAFYRGFFTAQLPERSHFKGAMLAVALPLGELHTYFDRIRPGCHDPSALVVSCVNSPVNTTVSGEESAIESLKQMMDAEGIFSRRLRVPVAYHSPQMELIENECLRSFDTLESPKQDTEVKMVSSVTGAILTKEMVCEASYWTKNMVSPVLFSGALGRLLHDSIRSLTPKIDGSHQDAIVVNTLVEVGPHAALQIPIQEITKTSPKGREILYFSTLFRRQSAFVTLLRLMGQLYCQGLPVNLRRVNDRSISMQGSPISLIDAPEYPFDHSKAYWAESPLVRNYRLRAHGPEELLGSPARDWTPLLPQWRCYVQVQDIPWLMDHRLSGKSVYPASAMIVMAIQGAIQLTGTQAFTGVTLRNVRYDSAIAVAPDETNLETRLQLKPLNAASSMQTRHWSFSVHSVLKGHWAENCSGSLELQLGLESNAEGLEERSRFYEHCLASRTELCRERFDSKTVYDNFTKSGFHYGSSFQCINTSCHDGSDTVTASLSWGNPSRGSLNPHSFIIHPAHLDSFFHLALLSTNGKGKNIPTQAISHINKLWISADGLNDPHVSLCASARLEHETPRTKLYSGFAVDEDKRCTRLALDGLETTVIASLEKAQEHAVQDQFWCNIQTRVDVEMLSGTEILQHLDSICGPDAIGPRDFLLDLRHYLYSAMKDIRSSIEKSGTDPTNTLFRKYVDWMDWHLNVAHENQFLANSNELRRRISEQGVLGNLFLKVADNALHILQGECDIVQLMFEDDLMENFYEKLFAHSLYYLKLQAYLEDLSFKNPSMDFLEVGAGTGSFTQRILTAVSAPTTGAKERFNSYFYTDISPAFFERARDRFLDQSHKMKFGSLDLEQDLLAQGFKEKSFDVIAASNVLHVTKNLDVTLQKLRKLLKPGGKLLIHEYTRPECIEVGFVFGLFSGWWPDDEERHRSPLASEETWDALLRGSGFAGADFTLRDFSDQDSHLMSIICATAPEAQQANPVVPDVVIAVERGSRPQEDFADVLVLKLSAEGCHATRIELSSPREEVPPHAIIVTLFDLEVPLLSRLDEKRFELLKSFLLHAPTVLWVSNGGPSADPRHGLISGFARVFRMENIQSKFATLALDEASPSSVEDCRIITTALRRMSDSAGSKDPEDYIVKNGALCLSRIYENSAFRATMSEKLSGARHVTMKAQDAKPFQVSFQGVDSLHPPRITKVDQDHSSLHDEQIEIDVRSFGLNLIDFAMFYGKLNTLNLGRECAGVVTKVGRGISDLRVGDHVCAYGTNIIYSTSRIRRDCVIKVPQSMPFETAATLPQDYAVANYIAQEIGVRRDAIILVKGGDTRLGRATLNTLRQYSSRICTTFTTTETGDNTFFEGIKIFPEIFLAESLKSSFGEGARVVLDLVNTDVLQLVDCVAKFGSILKVKVIGASSWSIGNFELPSTVSFKAIDVVDILENLQEELTMPCLELNIASMSSQLPVKTVDVSCPLNEMVVSERNFKTEERIAVTYDDESKIEVSAASRTSDGEKGKEKPMLNKSKVYEESIDRRLFNQSCSYVISGGFGDLGCCLAKWMAARGARYLILLSRSGPCSELAKTTIQDLQQLGVQVRAPLCDVSDTSSLQGALHQIQDMPEIKGCIQAAGVINDVMYERMSFKEWQGVVKPKSGGSWNLHVLLPKAMDFFILTSSFSGIVGRGTQINYAAGNTYQDALAEHRLSVGEKAVSLDLGVLATGGLVSQNERLAERIAAENFYTVLSEPEILALFGHFCDPGLPIDEIPSQVVSGFVKPSSRDRQATDLSPAFSHPFWSHTLKHRGETNNLETERNKITSDLNHRMAEATSAFAMSEMVATALADQMSSLAMTSKSNINMEEPLHVAGADSLSALYLRNWIMKQFAVEVAVFDILGDMSIVALGNLITRQWRASRGIQ</sequence>
<dbReference type="GO" id="GO:0044550">
    <property type="term" value="P:secondary metabolite biosynthetic process"/>
    <property type="evidence" value="ECO:0007669"/>
    <property type="project" value="TreeGrafter"/>
</dbReference>
<evidence type="ECO:0000259" key="8">
    <source>
        <dbReference type="PROSITE" id="PS52004"/>
    </source>
</evidence>
<dbReference type="SMART" id="SM00827">
    <property type="entry name" value="PKS_AT"/>
    <property type="match status" value="1"/>
</dbReference>
<dbReference type="EMBL" id="MW373486">
    <property type="protein sequence ID" value="UPN67558.1"/>
    <property type="molecule type" value="mRNA"/>
</dbReference>
<dbReference type="InterPro" id="IPR013217">
    <property type="entry name" value="Methyltransf_12"/>
</dbReference>
<dbReference type="SUPFAM" id="SSF47336">
    <property type="entry name" value="ACP-like"/>
    <property type="match status" value="1"/>
</dbReference>
<dbReference type="InterPro" id="IPR016035">
    <property type="entry name" value="Acyl_Trfase/lysoPLipase"/>
</dbReference>
<dbReference type="InterPro" id="IPR049551">
    <property type="entry name" value="PKS_DH_C"/>
</dbReference>
<dbReference type="InterPro" id="IPR013154">
    <property type="entry name" value="ADH-like_N"/>
</dbReference>
<dbReference type="InterPro" id="IPR036291">
    <property type="entry name" value="NAD(P)-bd_dom_sf"/>
</dbReference>
<dbReference type="InterPro" id="IPR014031">
    <property type="entry name" value="Ketoacyl_synth_C"/>
</dbReference>
<dbReference type="GO" id="GO:0016491">
    <property type="term" value="F:oxidoreductase activity"/>
    <property type="evidence" value="ECO:0007669"/>
    <property type="project" value="UniProtKB-KW"/>
</dbReference>
<dbReference type="SUPFAM" id="SSF50129">
    <property type="entry name" value="GroES-like"/>
    <property type="match status" value="1"/>
</dbReference>
<dbReference type="Pfam" id="PF23297">
    <property type="entry name" value="ACP_SdgA_C"/>
    <property type="match status" value="1"/>
</dbReference>
<dbReference type="PROSITE" id="PS00606">
    <property type="entry name" value="KS3_1"/>
    <property type="match status" value="1"/>
</dbReference>
<dbReference type="GO" id="GO:0006633">
    <property type="term" value="P:fatty acid biosynthetic process"/>
    <property type="evidence" value="ECO:0007669"/>
    <property type="project" value="InterPro"/>
</dbReference>
<dbReference type="SMART" id="SM00826">
    <property type="entry name" value="PKS_DH"/>
    <property type="match status" value="1"/>
</dbReference>
<keyword evidence="2" id="KW-0597">Phosphoprotein</keyword>
<dbReference type="InterPro" id="IPR001227">
    <property type="entry name" value="Ac_transferase_dom_sf"/>
</dbReference>
<dbReference type="InterPro" id="IPR016036">
    <property type="entry name" value="Malonyl_transacylase_ACP-bd"/>
</dbReference>
<dbReference type="CDD" id="cd00833">
    <property type="entry name" value="PKS"/>
    <property type="match status" value="1"/>
</dbReference>
<evidence type="ECO:0000259" key="9">
    <source>
        <dbReference type="PROSITE" id="PS52019"/>
    </source>
</evidence>
<evidence type="ECO:0000256" key="2">
    <source>
        <dbReference type="ARBA" id="ARBA00022553"/>
    </source>
</evidence>